<dbReference type="Proteomes" id="UP000034881">
    <property type="component" value="Unassembled WGS sequence"/>
</dbReference>
<protein>
    <submittedName>
        <fullName evidence="11">Oxidoreductase FAD/NAD(P)-binding domain protein</fullName>
    </submittedName>
</protein>
<evidence type="ECO:0000256" key="9">
    <source>
        <dbReference type="SAM" id="Phobius"/>
    </source>
</evidence>
<comment type="caution">
    <text evidence="11">The sequence shown here is derived from an EMBL/GenBank/DDBJ whole genome shotgun (WGS) entry which is preliminary data.</text>
</comment>
<dbReference type="Pfam" id="PF00175">
    <property type="entry name" value="NAD_binding_1"/>
    <property type="match status" value="1"/>
</dbReference>
<keyword evidence="6" id="KW-0560">Oxidoreductase</keyword>
<feature type="transmembrane region" description="Helical" evidence="9">
    <location>
        <begin position="83"/>
        <end position="100"/>
    </location>
</feature>
<feature type="transmembrane region" description="Helical" evidence="9">
    <location>
        <begin position="211"/>
        <end position="232"/>
    </location>
</feature>
<dbReference type="SUPFAM" id="SSF52343">
    <property type="entry name" value="Ferredoxin reductase-like, C-terminal NADP-linked domain"/>
    <property type="match status" value="1"/>
</dbReference>
<dbReference type="InterPro" id="IPR001433">
    <property type="entry name" value="OxRdtase_FAD/NAD-bd"/>
</dbReference>
<feature type="transmembrane region" description="Helical" evidence="9">
    <location>
        <begin position="7"/>
        <end position="26"/>
    </location>
</feature>
<evidence type="ECO:0000256" key="2">
    <source>
        <dbReference type="ARBA" id="ARBA00022630"/>
    </source>
</evidence>
<dbReference type="CDD" id="cd00322">
    <property type="entry name" value="FNR_like"/>
    <property type="match status" value="1"/>
</dbReference>
<dbReference type="Gene3D" id="2.40.30.10">
    <property type="entry name" value="Translation factors"/>
    <property type="match status" value="1"/>
</dbReference>
<dbReference type="PANTHER" id="PTHR47354">
    <property type="entry name" value="NADH OXIDOREDUCTASE HCR"/>
    <property type="match status" value="1"/>
</dbReference>
<keyword evidence="5" id="KW-0274">FAD</keyword>
<dbReference type="PANTHER" id="PTHR47354:SF6">
    <property type="entry name" value="NADH OXIDOREDUCTASE HCR"/>
    <property type="match status" value="1"/>
</dbReference>
<dbReference type="InterPro" id="IPR017938">
    <property type="entry name" value="Riboflavin_synthase-like_b-brl"/>
</dbReference>
<dbReference type="InterPro" id="IPR017927">
    <property type="entry name" value="FAD-bd_FR_type"/>
</dbReference>
<reference evidence="11 12" key="1">
    <citation type="journal article" date="2015" name="Nature">
        <title>rRNA introns, odd ribosomes, and small enigmatic genomes across a large radiation of phyla.</title>
        <authorList>
            <person name="Brown C.T."/>
            <person name="Hug L.A."/>
            <person name="Thomas B.C."/>
            <person name="Sharon I."/>
            <person name="Castelle C.J."/>
            <person name="Singh A."/>
            <person name="Wilkins M.J."/>
            <person name="Williams K.H."/>
            <person name="Banfield J.F."/>
        </authorList>
    </citation>
    <scope>NUCLEOTIDE SEQUENCE [LARGE SCALE GENOMIC DNA]</scope>
</reference>
<evidence type="ECO:0000313" key="11">
    <source>
        <dbReference type="EMBL" id="KKR41935.1"/>
    </source>
</evidence>
<dbReference type="GO" id="GO:0055085">
    <property type="term" value="P:transmembrane transport"/>
    <property type="evidence" value="ECO:0007669"/>
    <property type="project" value="InterPro"/>
</dbReference>
<feature type="transmembrane region" description="Helical" evidence="9">
    <location>
        <begin position="155"/>
        <end position="173"/>
    </location>
</feature>
<sequence length="493" mass="55955">MYRLMLYELILLLFVAVFLSFLKVLPFEPVNLIFQASILISVCWGANKIFAHLFKAPANLESTYITALILFLIINPVRSYQEAVILVVVGVLAMASKYILATGKKHIFNPAAFAVFATALVLNYSAGWWIGNIWMAPFVILGGILTVRKLKRFDLVISFFCTSLAVFLFFAVWRGNSFLAFFQKIFLETPLFFFAFVMLTEPQTTPPSKKWKILYGAFVGFLYASPLSIGQFSTTPETALILGNIFSYIVGLKKKLILELKEKKQIGLNIYDFIFNLKDKLSFLPGQYMEWTLGHQIPDSRGNRRFFTIASAPTEKDMLVAIRVLENSSSFKKALLNLSPGGKLVASNPDGEFVLPKDQNKKLVFIAGGIGITPFRSMIKYLLDKSEKRDIVLFYINKTAEEIVFKEIFDEAFRKLDIKTVYVLTDKENIPKGWKGRVGHLGGDIIRKDVFDFRERIFYISGSHSMTESLKEILKGIEVSDNQIKTDYFPGYA</sequence>
<dbReference type="PROSITE" id="PS51384">
    <property type="entry name" value="FAD_FR"/>
    <property type="match status" value="1"/>
</dbReference>
<evidence type="ECO:0000256" key="8">
    <source>
        <dbReference type="ARBA" id="ARBA00023014"/>
    </source>
</evidence>
<keyword evidence="8" id="KW-0411">Iron-sulfur</keyword>
<proteinExistence type="predicted"/>
<dbReference type="AlphaFoldDB" id="A0A0G0T499"/>
<feature type="domain" description="FAD-binding FR-type" evidence="10">
    <location>
        <begin position="253"/>
        <end position="356"/>
    </location>
</feature>
<keyword evidence="3" id="KW-0001">2Fe-2S</keyword>
<feature type="transmembrane region" description="Helical" evidence="9">
    <location>
        <begin position="179"/>
        <end position="199"/>
    </location>
</feature>
<evidence type="ECO:0000259" key="10">
    <source>
        <dbReference type="PROSITE" id="PS51384"/>
    </source>
</evidence>
<evidence type="ECO:0000256" key="4">
    <source>
        <dbReference type="ARBA" id="ARBA00022723"/>
    </source>
</evidence>
<dbReference type="GO" id="GO:0016491">
    <property type="term" value="F:oxidoreductase activity"/>
    <property type="evidence" value="ECO:0007669"/>
    <property type="project" value="UniProtKB-KW"/>
</dbReference>
<dbReference type="GO" id="GO:0046872">
    <property type="term" value="F:metal ion binding"/>
    <property type="evidence" value="ECO:0007669"/>
    <property type="project" value="UniProtKB-KW"/>
</dbReference>
<accession>A0A0G0T499</accession>
<evidence type="ECO:0000256" key="7">
    <source>
        <dbReference type="ARBA" id="ARBA00023004"/>
    </source>
</evidence>
<keyword evidence="2" id="KW-0285">Flavoprotein</keyword>
<dbReference type="PATRIC" id="fig|1618431.3.peg.788"/>
<evidence type="ECO:0000256" key="6">
    <source>
        <dbReference type="ARBA" id="ARBA00023002"/>
    </source>
</evidence>
<keyword evidence="9" id="KW-1133">Transmembrane helix</keyword>
<evidence type="ECO:0000256" key="5">
    <source>
        <dbReference type="ARBA" id="ARBA00022827"/>
    </source>
</evidence>
<dbReference type="InterPro" id="IPR050415">
    <property type="entry name" value="MRET"/>
</dbReference>
<keyword evidence="4" id="KW-0479">Metal-binding</keyword>
<feature type="transmembrane region" description="Helical" evidence="9">
    <location>
        <begin position="107"/>
        <end position="124"/>
    </location>
</feature>
<evidence type="ECO:0000256" key="1">
    <source>
        <dbReference type="ARBA" id="ARBA00001974"/>
    </source>
</evidence>
<gene>
    <name evidence="11" type="ORF">UT77_C0005G0050</name>
</gene>
<evidence type="ECO:0000256" key="3">
    <source>
        <dbReference type="ARBA" id="ARBA00022714"/>
    </source>
</evidence>
<keyword evidence="7" id="KW-0408">Iron</keyword>
<feature type="transmembrane region" description="Helical" evidence="9">
    <location>
        <begin position="32"/>
        <end position="51"/>
    </location>
</feature>
<dbReference type="InterPro" id="IPR039261">
    <property type="entry name" value="FNR_nucleotide-bd"/>
</dbReference>
<keyword evidence="9" id="KW-0472">Membrane</keyword>
<comment type="cofactor">
    <cofactor evidence="1">
        <name>FAD</name>
        <dbReference type="ChEBI" id="CHEBI:57692"/>
    </cofactor>
</comment>
<evidence type="ECO:0000313" key="12">
    <source>
        <dbReference type="Proteomes" id="UP000034881"/>
    </source>
</evidence>
<dbReference type="SUPFAM" id="SSF63380">
    <property type="entry name" value="Riboflavin synthase domain-like"/>
    <property type="match status" value="1"/>
</dbReference>
<dbReference type="GO" id="GO:0051537">
    <property type="term" value="F:2 iron, 2 sulfur cluster binding"/>
    <property type="evidence" value="ECO:0007669"/>
    <property type="project" value="UniProtKB-KW"/>
</dbReference>
<dbReference type="GO" id="GO:0016020">
    <property type="term" value="C:membrane"/>
    <property type="evidence" value="ECO:0007669"/>
    <property type="project" value="InterPro"/>
</dbReference>
<dbReference type="Gene3D" id="3.40.50.80">
    <property type="entry name" value="Nucleotide-binding domain of ferredoxin-NADP reductase (FNR) module"/>
    <property type="match status" value="1"/>
</dbReference>
<organism evidence="11 12">
    <name type="scientific">Candidatus Daviesbacteria bacterium GW2011_GWC2_40_12</name>
    <dbReference type="NCBI Taxonomy" id="1618431"/>
    <lineage>
        <taxon>Bacteria</taxon>
        <taxon>Candidatus Daviesiibacteriota</taxon>
    </lineage>
</organism>
<dbReference type="PRINTS" id="PR00410">
    <property type="entry name" value="PHEHYDRXLASE"/>
</dbReference>
<name>A0A0G0T499_9BACT</name>
<keyword evidence="9" id="KW-0812">Transmembrane</keyword>
<dbReference type="EMBL" id="LBYB01000005">
    <property type="protein sequence ID" value="KKR41935.1"/>
    <property type="molecule type" value="Genomic_DNA"/>
</dbReference>